<evidence type="ECO:0000313" key="13">
    <source>
        <dbReference type="Proteomes" id="UP000835792"/>
    </source>
</evidence>
<keyword evidence="13" id="KW-1185">Reference proteome</keyword>
<dbReference type="GO" id="GO:0005737">
    <property type="term" value="C:cytoplasm"/>
    <property type="evidence" value="ECO:0007669"/>
    <property type="project" value="UniProtKB-SubCell"/>
</dbReference>
<feature type="binding site" evidence="8">
    <location>
        <begin position="12"/>
        <end position="17"/>
    </location>
    <ligand>
        <name>ATP</name>
        <dbReference type="ChEBI" id="CHEBI:30616"/>
    </ligand>
</feature>
<dbReference type="GO" id="GO:0005524">
    <property type="term" value="F:ATP binding"/>
    <property type="evidence" value="ECO:0007669"/>
    <property type="project" value="UniProtKB-UniRule"/>
</dbReference>
<dbReference type="FunFam" id="3.40.50.300:FF:000518">
    <property type="entry name" value="Dephospho-CoA kinase"/>
    <property type="match status" value="1"/>
</dbReference>
<evidence type="ECO:0000313" key="10">
    <source>
        <dbReference type="EMBL" id="CAB5584965.1"/>
    </source>
</evidence>
<keyword evidence="6 8" id="KW-0067">ATP-binding</keyword>
<evidence type="ECO:0000256" key="1">
    <source>
        <dbReference type="ARBA" id="ARBA00009018"/>
    </source>
</evidence>
<keyword evidence="3 8" id="KW-0808">Transferase</keyword>
<keyword evidence="4 8" id="KW-0547">Nucleotide-binding</keyword>
<dbReference type="CDD" id="cd02022">
    <property type="entry name" value="DPCK"/>
    <property type="match status" value="1"/>
</dbReference>
<evidence type="ECO:0000313" key="12">
    <source>
        <dbReference type="Proteomes" id="UP000255286"/>
    </source>
</evidence>
<dbReference type="EMBL" id="CAHPRB010000011">
    <property type="protein sequence ID" value="CAB5584965.1"/>
    <property type="molecule type" value="Genomic_DNA"/>
</dbReference>
<dbReference type="AlphaFoldDB" id="A0A9Q8E6Z2"/>
<evidence type="ECO:0000256" key="3">
    <source>
        <dbReference type="ARBA" id="ARBA00022679"/>
    </source>
</evidence>
<comment type="pathway">
    <text evidence="8">Cofactor biosynthesis; coenzyme A biosynthesis; CoA from (R)-pantothenate: step 5/5.</text>
</comment>
<dbReference type="PANTHER" id="PTHR10695">
    <property type="entry name" value="DEPHOSPHO-COA KINASE-RELATED"/>
    <property type="match status" value="1"/>
</dbReference>
<dbReference type="PROSITE" id="PS51219">
    <property type="entry name" value="DPCK"/>
    <property type="match status" value="1"/>
</dbReference>
<comment type="catalytic activity">
    <reaction evidence="8">
        <text>3'-dephospho-CoA + ATP = ADP + CoA + H(+)</text>
        <dbReference type="Rhea" id="RHEA:18245"/>
        <dbReference type="ChEBI" id="CHEBI:15378"/>
        <dbReference type="ChEBI" id="CHEBI:30616"/>
        <dbReference type="ChEBI" id="CHEBI:57287"/>
        <dbReference type="ChEBI" id="CHEBI:57328"/>
        <dbReference type="ChEBI" id="CHEBI:456216"/>
        <dbReference type="EC" id="2.7.1.24"/>
    </reaction>
</comment>
<dbReference type="HAMAP" id="MF_00376">
    <property type="entry name" value="Dephospho_CoA_kinase"/>
    <property type="match status" value="1"/>
</dbReference>
<reference evidence="10" key="2">
    <citation type="submission" date="2020-05" db="EMBL/GenBank/DDBJ databases">
        <authorList>
            <person name="Delgado-Blas J."/>
        </authorList>
    </citation>
    <scope>NUCLEOTIDE SEQUENCE</scope>
    <source>
        <strain evidence="10">BB1468</strain>
    </source>
</reference>
<keyword evidence="7 8" id="KW-0173">Coenzyme A biosynthesis</keyword>
<evidence type="ECO:0000256" key="2">
    <source>
        <dbReference type="ARBA" id="ARBA00022490"/>
    </source>
</evidence>
<name>A0A9Q8E6Z2_9ENTR</name>
<proteinExistence type="inferred from homology"/>
<comment type="function">
    <text evidence="8">Catalyzes the phosphorylation of the 3'-hydroxyl group of dephosphocoenzyme A to form coenzyme A.</text>
</comment>
<dbReference type="Gene3D" id="3.40.50.300">
    <property type="entry name" value="P-loop containing nucleotide triphosphate hydrolases"/>
    <property type="match status" value="1"/>
</dbReference>
<gene>
    <name evidence="8 11" type="primary">coaE</name>
    <name evidence="10" type="ORF">GHA_03263</name>
    <name evidence="11" type="ORF">NCTC8782_00663</name>
</gene>
<dbReference type="GO" id="GO:0015937">
    <property type="term" value="P:coenzyme A biosynthetic process"/>
    <property type="evidence" value="ECO:0007669"/>
    <property type="project" value="UniProtKB-UniRule"/>
</dbReference>
<dbReference type="EC" id="2.7.1.24" evidence="8 9"/>
<sequence>MRYTVALTGGIGSGKSTVANAFADLGINIIDADIIARQVVEPGTPALKAIAEHFGSEVIATDGSLQRRILRERIFSDPDEKKWLNALLHPLIQQETQRQFQQATSPYLLWVVPLLVENALYKKADRVLVVDVTPETQLRRTMQRDDVTREHVEQILAAQATREARLAVADDVIDNNGAPDAIVSDVARLHALYLQFASQFVSQEKP</sequence>
<dbReference type="GO" id="GO:0004140">
    <property type="term" value="F:dephospho-CoA kinase activity"/>
    <property type="evidence" value="ECO:0007669"/>
    <property type="project" value="UniProtKB-UniRule"/>
</dbReference>
<accession>A0A9Q8E6Z2</accession>
<dbReference type="NCBIfam" id="TIGR00152">
    <property type="entry name" value="dephospho-CoA kinase"/>
    <property type="match status" value="1"/>
</dbReference>
<evidence type="ECO:0000256" key="7">
    <source>
        <dbReference type="ARBA" id="ARBA00022993"/>
    </source>
</evidence>
<dbReference type="EMBL" id="UIGT01000001">
    <property type="protein sequence ID" value="SUX78217.1"/>
    <property type="molecule type" value="Genomic_DNA"/>
</dbReference>
<dbReference type="InterPro" id="IPR027417">
    <property type="entry name" value="P-loop_NTPase"/>
</dbReference>
<dbReference type="SUPFAM" id="SSF52540">
    <property type="entry name" value="P-loop containing nucleoside triphosphate hydrolases"/>
    <property type="match status" value="1"/>
</dbReference>
<evidence type="ECO:0000256" key="8">
    <source>
        <dbReference type="HAMAP-Rule" id="MF_00376"/>
    </source>
</evidence>
<evidence type="ECO:0000256" key="4">
    <source>
        <dbReference type="ARBA" id="ARBA00022741"/>
    </source>
</evidence>
<dbReference type="Pfam" id="PF01121">
    <property type="entry name" value="CoaE"/>
    <property type="match status" value="1"/>
</dbReference>
<evidence type="ECO:0000313" key="11">
    <source>
        <dbReference type="EMBL" id="SUX78217.1"/>
    </source>
</evidence>
<evidence type="ECO:0000256" key="9">
    <source>
        <dbReference type="NCBIfam" id="TIGR00152"/>
    </source>
</evidence>
<comment type="similarity">
    <text evidence="1 8">Belongs to the CoaE family.</text>
</comment>
<reference evidence="11 12" key="1">
    <citation type="submission" date="2018-06" db="EMBL/GenBank/DDBJ databases">
        <authorList>
            <consortium name="Pathogen Informatics"/>
            <person name="Doyle S."/>
        </authorList>
    </citation>
    <scope>NUCLEOTIDE SEQUENCE [LARGE SCALE GENOMIC DNA]</scope>
    <source>
        <strain evidence="11 12">NCTC8782</strain>
    </source>
</reference>
<organism evidence="11 12">
    <name type="scientific">Citrobacter youngae</name>
    <dbReference type="NCBI Taxonomy" id="133448"/>
    <lineage>
        <taxon>Bacteria</taxon>
        <taxon>Pseudomonadati</taxon>
        <taxon>Pseudomonadota</taxon>
        <taxon>Gammaproteobacteria</taxon>
        <taxon>Enterobacterales</taxon>
        <taxon>Enterobacteriaceae</taxon>
        <taxon>Citrobacter</taxon>
        <taxon>Citrobacter freundii complex</taxon>
    </lineage>
</organism>
<dbReference type="Proteomes" id="UP000255286">
    <property type="component" value="Unassembled WGS sequence"/>
</dbReference>
<comment type="subcellular location">
    <subcellularLocation>
        <location evidence="8">Cytoplasm</location>
    </subcellularLocation>
</comment>
<comment type="caution">
    <text evidence="11">The sequence shown here is derived from an EMBL/GenBank/DDBJ whole genome shotgun (WGS) entry which is preliminary data.</text>
</comment>
<dbReference type="GeneID" id="83645079"/>
<protein>
    <recommendedName>
        <fullName evidence="8 9">Dephospho-CoA kinase</fullName>
        <ecNumber evidence="8 9">2.7.1.24</ecNumber>
    </recommendedName>
    <alternativeName>
        <fullName evidence="8">Dephosphocoenzyme A kinase</fullName>
    </alternativeName>
</protein>
<dbReference type="PANTHER" id="PTHR10695:SF46">
    <property type="entry name" value="BIFUNCTIONAL COENZYME A SYNTHASE-RELATED"/>
    <property type="match status" value="1"/>
</dbReference>
<evidence type="ECO:0000256" key="6">
    <source>
        <dbReference type="ARBA" id="ARBA00022840"/>
    </source>
</evidence>
<keyword evidence="2 8" id="KW-0963">Cytoplasm</keyword>
<evidence type="ECO:0000256" key="5">
    <source>
        <dbReference type="ARBA" id="ARBA00022777"/>
    </source>
</evidence>
<dbReference type="InterPro" id="IPR001977">
    <property type="entry name" value="Depp_CoAkinase"/>
</dbReference>
<keyword evidence="5 8" id="KW-0418">Kinase</keyword>
<dbReference type="RefSeq" id="WP_048212686.1">
    <property type="nucleotide sequence ID" value="NZ_CAHPRB010000011.1"/>
</dbReference>
<dbReference type="Proteomes" id="UP000835792">
    <property type="component" value="Unassembled WGS sequence"/>
</dbReference>